<feature type="region of interest" description="Disordered" evidence="1">
    <location>
        <begin position="285"/>
        <end position="317"/>
    </location>
</feature>
<feature type="compositionally biased region" description="Basic and acidic residues" evidence="1">
    <location>
        <begin position="294"/>
        <end position="314"/>
    </location>
</feature>
<gene>
    <name evidence="3" type="ORF">RRG08_017693</name>
</gene>
<keyword evidence="4" id="KW-1185">Reference proteome</keyword>
<feature type="compositionally biased region" description="Basic residues" evidence="1">
    <location>
        <begin position="344"/>
        <end position="356"/>
    </location>
</feature>
<feature type="compositionally biased region" description="Basic and acidic residues" evidence="1">
    <location>
        <begin position="694"/>
        <end position="703"/>
    </location>
</feature>
<sequence length="743" mass="81389">MKIFTVLLLVIESSVLVYSREPTYSQSSQPKDLESILRTERQSHSSNQYEVIGSGKQIPPQDTNGLDIVLQGGPQPQRSQDNTRLKDLLHWLSLAKTDAMSLTEYFESNRLRDGSLSPGDQLRTEFRRGRRGGGRRGGKRRRGRGKGRRGKDNRRRRKGRGSRYNGSSNSGGFISNLRRKRSTISAQKGQSYFNEYGVFKGLQPLPFNPEQIAKNVSVVGEFEEGKTLTSSDPAGDVVNLSLDGRNRTLEVVLSAEKIENNVNAIKETTGKDNSELSSVVQVMSLVSETGRNGRKTDSSREKRGNRRGNKDGKTDQMATEEVDLVLFGNNTSAAASPDNLSQARTRKTRKGKLGRGGRKEGRKEVKDITAVKEDGGRRSGRGGRRGGEGGGRRRGGRGEDNSVAYQATLAAVLSNSSDSSVDHPGSEVSAAAGERGRRRVGRGRRQRRALPKNRYPSMLGAFTVPKGKIFKWTRNLPGMNFVNEFAFSSTERNVVVMMSFDPKLPSLGFANGATLYDFTGQHGVVALRPRVSTSPCYLMETSQTFREIVDELSTRNSSSVTTNTVIGLDGSADPLTQEEQEALLQRTPSLRRQCRGRSIVRAKTFGMNPVTYSGATTDIKLLTLDNEVTLTVRAQPPDASKVSGGSIPSQLFRRWGRLRSVLGRGSGRLAQWIGQGRWMREQGRGQVVGQGRSLVRDKGRGDDGGQGMPQGMRVNGPGNRTVIVTPVPTQGQGVWAPESTGEK</sequence>
<organism evidence="3 4">
    <name type="scientific">Elysia crispata</name>
    <name type="common">lettuce slug</name>
    <dbReference type="NCBI Taxonomy" id="231223"/>
    <lineage>
        <taxon>Eukaryota</taxon>
        <taxon>Metazoa</taxon>
        <taxon>Spiralia</taxon>
        <taxon>Lophotrochozoa</taxon>
        <taxon>Mollusca</taxon>
        <taxon>Gastropoda</taxon>
        <taxon>Heterobranchia</taxon>
        <taxon>Euthyneura</taxon>
        <taxon>Panpulmonata</taxon>
        <taxon>Sacoglossa</taxon>
        <taxon>Placobranchoidea</taxon>
        <taxon>Plakobranchidae</taxon>
        <taxon>Elysia</taxon>
    </lineage>
</organism>
<protein>
    <recommendedName>
        <fullName evidence="5">Shell matrix protein</fullName>
    </recommendedName>
</protein>
<feature type="region of interest" description="Disordered" evidence="1">
    <location>
        <begin position="111"/>
        <end position="179"/>
    </location>
</feature>
<reference evidence="3" key="1">
    <citation type="journal article" date="2023" name="G3 (Bethesda)">
        <title>A reference genome for the long-term kleptoplast-retaining sea slug Elysia crispata morphotype clarki.</title>
        <authorList>
            <person name="Eastman K.E."/>
            <person name="Pendleton A.L."/>
            <person name="Shaikh M.A."/>
            <person name="Suttiyut T."/>
            <person name="Ogas R."/>
            <person name="Tomko P."/>
            <person name="Gavelis G."/>
            <person name="Widhalm J.R."/>
            <person name="Wisecaver J.H."/>
        </authorList>
    </citation>
    <scope>NUCLEOTIDE SEQUENCE</scope>
    <source>
        <strain evidence="3">ECLA1</strain>
    </source>
</reference>
<proteinExistence type="predicted"/>
<keyword evidence="2" id="KW-0732">Signal</keyword>
<feature type="compositionally biased region" description="Basic residues" evidence="1">
    <location>
        <begin position="436"/>
        <end position="451"/>
    </location>
</feature>
<dbReference type="Proteomes" id="UP001283361">
    <property type="component" value="Unassembled WGS sequence"/>
</dbReference>
<evidence type="ECO:0000313" key="3">
    <source>
        <dbReference type="EMBL" id="KAK3803729.1"/>
    </source>
</evidence>
<feature type="signal peptide" evidence="2">
    <location>
        <begin position="1"/>
        <end position="19"/>
    </location>
</feature>
<feature type="chain" id="PRO_5041991265" description="Shell matrix protein" evidence="2">
    <location>
        <begin position="20"/>
        <end position="743"/>
    </location>
</feature>
<evidence type="ECO:0000313" key="4">
    <source>
        <dbReference type="Proteomes" id="UP001283361"/>
    </source>
</evidence>
<evidence type="ECO:0000256" key="1">
    <source>
        <dbReference type="SAM" id="MobiDB-lite"/>
    </source>
</evidence>
<accession>A0AAE1EDK8</accession>
<feature type="compositionally biased region" description="Basic residues" evidence="1">
    <location>
        <begin position="128"/>
        <end position="161"/>
    </location>
</feature>
<feature type="compositionally biased region" description="Basic and acidic residues" evidence="1">
    <location>
        <begin position="357"/>
        <end position="377"/>
    </location>
</feature>
<dbReference type="EMBL" id="JAWDGP010000099">
    <property type="protein sequence ID" value="KAK3803729.1"/>
    <property type="molecule type" value="Genomic_DNA"/>
</dbReference>
<feature type="compositionally biased region" description="Basic and acidic residues" evidence="1">
    <location>
        <begin position="385"/>
        <end position="400"/>
    </location>
</feature>
<feature type="compositionally biased region" description="Low complexity" evidence="1">
    <location>
        <begin position="162"/>
        <end position="176"/>
    </location>
</feature>
<feature type="compositionally biased region" description="Polar residues" evidence="1">
    <location>
        <begin position="331"/>
        <end position="343"/>
    </location>
</feature>
<comment type="caution">
    <text evidence="3">The sequence shown here is derived from an EMBL/GenBank/DDBJ whole genome shotgun (WGS) entry which is preliminary data.</text>
</comment>
<feature type="region of interest" description="Disordered" evidence="1">
    <location>
        <begin position="683"/>
        <end position="717"/>
    </location>
</feature>
<evidence type="ECO:0000256" key="2">
    <source>
        <dbReference type="SAM" id="SignalP"/>
    </source>
</evidence>
<feature type="compositionally biased region" description="Low complexity" evidence="1">
    <location>
        <begin position="684"/>
        <end position="693"/>
    </location>
</feature>
<feature type="region of interest" description="Disordered" evidence="1">
    <location>
        <begin position="38"/>
        <end position="81"/>
    </location>
</feature>
<dbReference type="AlphaFoldDB" id="A0AAE1EDK8"/>
<feature type="region of interest" description="Disordered" evidence="1">
    <location>
        <begin position="331"/>
        <end position="400"/>
    </location>
</feature>
<name>A0AAE1EDK8_9GAST</name>
<feature type="region of interest" description="Disordered" evidence="1">
    <location>
        <begin position="414"/>
        <end position="453"/>
    </location>
</feature>
<evidence type="ECO:0008006" key="5">
    <source>
        <dbReference type="Google" id="ProtNLM"/>
    </source>
</evidence>